<evidence type="ECO:0000313" key="7">
    <source>
        <dbReference type="Proteomes" id="UP000765509"/>
    </source>
</evidence>
<dbReference type="GO" id="GO:0019915">
    <property type="term" value="P:lipid storage"/>
    <property type="evidence" value="ECO:0007669"/>
    <property type="project" value="InterPro"/>
</dbReference>
<dbReference type="PANTHER" id="PTHR13390">
    <property type="entry name" value="LIPASE"/>
    <property type="match status" value="1"/>
</dbReference>
<dbReference type="EMBL" id="AVOT02035146">
    <property type="protein sequence ID" value="MBW0529426.1"/>
    <property type="molecule type" value="Genomic_DNA"/>
</dbReference>
<dbReference type="PANTHER" id="PTHR13390:SF0">
    <property type="entry name" value="LIPID DROPLET-ASSOCIATED HYDROLASE"/>
    <property type="match status" value="1"/>
</dbReference>
<dbReference type="InterPro" id="IPR019363">
    <property type="entry name" value="LDAH"/>
</dbReference>
<keyword evidence="7" id="KW-1185">Reference proteome</keyword>
<reference evidence="6" key="1">
    <citation type="submission" date="2021-03" db="EMBL/GenBank/DDBJ databases">
        <title>Draft genome sequence of rust myrtle Austropuccinia psidii MF-1, a brazilian biotype.</title>
        <authorList>
            <person name="Quecine M.C."/>
            <person name="Pachon D.M.R."/>
            <person name="Bonatelli M.L."/>
            <person name="Correr F.H."/>
            <person name="Franceschini L.M."/>
            <person name="Leite T.F."/>
            <person name="Margarido G.R.A."/>
            <person name="Almeida C.A."/>
            <person name="Ferrarezi J.A."/>
            <person name="Labate C.A."/>
        </authorList>
    </citation>
    <scope>NUCLEOTIDE SEQUENCE</scope>
    <source>
        <strain evidence="6">MF-1</strain>
    </source>
</reference>
<dbReference type="AlphaFoldDB" id="A0A9Q3EW69"/>
<keyword evidence="5" id="KW-0472">Membrane</keyword>
<feature type="transmembrane region" description="Helical" evidence="5">
    <location>
        <begin position="279"/>
        <end position="298"/>
    </location>
</feature>
<comment type="similarity">
    <text evidence="2">Belongs to the AB hydrolase superfamily. LDAH family.</text>
</comment>
<evidence type="ECO:0000256" key="4">
    <source>
        <dbReference type="ARBA" id="ARBA00022801"/>
    </source>
</evidence>
<keyword evidence="5" id="KW-1133">Transmembrane helix</keyword>
<evidence type="ECO:0000256" key="2">
    <source>
        <dbReference type="ARBA" id="ARBA00008300"/>
    </source>
</evidence>
<keyword evidence="4" id="KW-0378">Hydrolase</keyword>
<comment type="caution">
    <text evidence="6">The sequence shown here is derived from an EMBL/GenBank/DDBJ whole genome shotgun (WGS) entry which is preliminary data.</text>
</comment>
<evidence type="ECO:0000313" key="6">
    <source>
        <dbReference type="EMBL" id="MBW0529426.1"/>
    </source>
</evidence>
<keyword evidence="5" id="KW-0812">Transmembrane</keyword>
<dbReference type="GO" id="GO:0016298">
    <property type="term" value="F:lipase activity"/>
    <property type="evidence" value="ECO:0007669"/>
    <property type="project" value="InterPro"/>
</dbReference>
<organism evidence="6 7">
    <name type="scientific">Austropuccinia psidii MF-1</name>
    <dbReference type="NCBI Taxonomy" id="1389203"/>
    <lineage>
        <taxon>Eukaryota</taxon>
        <taxon>Fungi</taxon>
        <taxon>Dikarya</taxon>
        <taxon>Basidiomycota</taxon>
        <taxon>Pucciniomycotina</taxon>
        <taxon>Pucciniomycetes</taxon>
        <taxon>Pucciniales</taxon>
        <taxon>Sphaerophragmiaceae</taxon>
        <taxon>Austropuccinia</taxon>
    </lineage>
</organism>
<dbReference type="OrthoDB" id="448051at2759"/>
<keyword evidence="3" id="KW-0551">Lipid droplet</keyword>
<dbReference type="Proteomes" id="UP000765509">
    <property type="component" value="Unassembled WGS sequence"/>
</dbReference>
<dbReference type="Pfam" id="PF10230">
    <property type="entry name" value="LIDHydrolase"/>
    <property type="match status" value="1"/>
</dbReference>
<evidence type="ECO:0000256" key="1">
    <source>
        <dbReference type="ARBA" id="ARBA00004502"/>
    </source>
</evidence>
<sequence>MALASTRGIRGSPSQAELKRLATSYKYPNYPPTDLVIYSSCQTAYLDFDRSSNQFGHRHAPPGWTPKVIVYMIPGNPGIVEFYEQFLSKLCASLIDCEVVCTGHLGHSLRNNSNLDLRFLRNFRLGIAEKAASGLGDGTLQDHIDYHHHVLHNLIHRGMVGSAQTKLIVIGHSVGAYIGTKLLENYPDHVMHFIGLFPTVSQIGRSPNGLRLAPLFSPITLPFLNLMQIIFSMLFIPQLLHHFLNFCFCCFNLNSKIASNKLLLKSKNIKLEQRKRLKANLRIILSFIFSINATSAVLKMARSEMKSILELDANLMRKFSRKITLCWTSEAADGWVGETEVMEIMELFEQCRIQNETQSIQSQTNLSDSQIKLKAIGLSEKTIETRHSWQPSTLEGVPQWRRFPQGVEHAYCLKHDAIVAKECSSMIKALLMKSKA</sequence>
<comment type="subcellular location">
    <subcellularLocation>
        <location evidence="1">Lipid droplet</location>
    </subcellularLocation>
</comment>
<gene>
    <name evidence="6" type="ORF">O181_069141</name>
</gene>
<accession>A0A9Q3EW69</accession>
<name>A0A9Q3EW69_9BASI</name>
<dbReference type="Gene3D" id="3.40.50.1820">
    <property type="entry name" value="alpha/beta hydrolase"/>
    <property type="match status" value="1"/>
</dbReference>
<evidence type="ECO:0000256" key="5">
    <source>
        <dbReference type="SAM" id="Phobius"/>
    </source>
</evidence>
<dbReference type="SUPFAM" id="SSF53474">
    <property type="entry name" value="alpha/beta-Hydrolases"/>
    <property type="match status" value="1"/>
</dbReference>
<evidence type="ECO:0000256" key="3">
    <source>
        <dbReference type="ARBA" id="ARBA00022677"/>
    </source>
</evidence>
<protein>
    <submittedName>
        <fullName evidence="6">Uncharacterized protein</fullName>
    </submittedName>
</protein>
<proteinExistence type="inferred from homology"/>
<dbReference type="GO" id="GO:0005811">
    <property type="term" value="C:lipid droplet"/>
    <property type="evidence" value="ECO:0007669"/>
    <property type="project" value="UniProtKB-SubCell"/>
</dbReference>
<dbReference type="InterPro" id="IPR029058">
    <property type="entry name" value="AB_hydrolase_fold"/>
</dbReference>